<evidence type="ECO:0000313" key="2">
    <source>
        <dbReference type="EMBL" id="VTJ84543.1"/>
    </source>
</evidence>
<accession>A0A5E4CRU3</accession>
<proteinExistence type="predicted"/>
<feature type="compositionally biased region" description="Low complexity" evidence="1">
    <location>
        <begin position="85"/>
        <end position="96"/>
    </location>
</feature>
<organism evidence="2">
    <name type="scientific">Marmota monax</name>
    <name type="common">Woodchuck</name>
    <dbReference type="NCBI Taxonomy" id="9995"/>
    <lineage>
        <taxon>Eukaryota</taxon>
        <taxon>Metazoa</taxon>
        <taxon>Chordata</taxon>
        <taxon>Craniata</taxon>
        <taxon>Vertebrata</taxon>
        <taxon>Euteleostomi</taxon>
        <taxon>Mammalia</taxon>
        <taxon>Eutheria</taxon>
        <taxon>Euarchontoglires</taxon>
        <taxon>Glires</taxon>
        <taxon>Rodentia</taxon>
        <taxon>Sciuromorpha</taxon>
        <taxon>Sciuridae</taxon>
        <taxon>Xerinae</taxon>
        <taxon>Marmotini</taxon>
        <taxon>Marmota</taxon>
    </lineage>
</organism>
<dbReference type="InterPro" id="IPR040099">
    <property type="entry name" value="ZZEF1"/>
</dbReference>
<gene>
    <name evidence="2" type="ORF">MONAX_5E028863</name>
</gene>
<dbReference type="PANTHER" id="PTHR22772">
    <property type="entry name" value="NOVEL ZZ TYPE ZINC FINGER DOMAIN CONTAINING PROTEIN"/>
    <property type="match status" value="1"/>
</dbReference>
<dbReference type="EMBL" id="CABDUW010001902">
    <property type="protein sequence ID" value="VTJ84543.1"/>
    <property type="molecule type" value="Genomic_DNA"/>
</dbReference>
<feature type="region of interest" description="Disordered" evidence="1">
    <location>
        <begin position="1"/>
        <end position="27"/>
    </location>
</feature>
<name>A0A5E4CRU3_MARMO</name>
<feature type="compositionally biased region" description="Pro residues" evidence="1">
    <location>
        <begin position="108"/>
        <end position="119"/>
    </location>
</feature>
<dbReference type="AlphaFoldDB" id="A0A5E4CRU3"/>
<feature type="compositionally biased region" description="Low complexity" evidence="1">
    <location>
        <begin position="120"/>
        <end position="134"/>
    </location>
</feature>
<evidence type="ECO:0000256" key="1">
    <source>
        <dbReference type="SAM" id="MobiDB-lite"/>
    </source>
</evidence>
<dbReference type="PANTHER" id="PTHR22772:SF4">
    <property type="entry name" value="ZINC FINGER ZZ-TYPE AND EF-HAND DOMAIN-CONTAINING PROTEIN 1"/>
    <property type="match status" value="1"/>
</dbReference>
<feature type="compositionally biased region" description="Basic and acidic residues" evidence="1">
    <location>
        <begin position="49"/>
        <end position="83"/>
    </location>
</feature>
<sequence>MKQKSLMSLGSEAEEKHSLEATEANPESLAKECIQKSLLLLKFLPMAKSSKESSDKVVTADETDHLQPLDRRQRTSSVVEEHFQASASPTETAAPTVGDKSPGLEIPPKLPPSSGPPTAEPSTAEEPSSPSTPTRRPPFTRGRLRLLSFRSMEEARPVPTVKEKYPVLKDVMDFIKDQSISHESVVKVLSLRKAQAQSILEVLRVIQYCTESLGQPHCFHPPYILFLLELLTCQKDFTK</sequence>
<reference evidence="2" key="1">
    <citation type="submission" date="2019-04" db="EMBL/GenBank/DDBJ databases">
        <authorList>
            <person name="Alioto T."/>
            <person name="Alioto T."/>
        </authorList>
    </citation>
    <scope>NUCLEOTIDE SEQUENCE [LARGE SCALE GENOMIC DNA]</scope>
</reference>
<feature type="region of interest" description="Disordered" evidence="1">
    <location>
        <begin position="49"/>
        <end position="142"/>
    </location>
</feature>
<protein>
    <submittedName>
        <fullName evidence="2">Uncharacterized protein</fullName>
    </submittedName>
</protein>
<comment type="caution">
    <text evidence="2">The sequence shown here is derived from an EMBL/GenBank/DDBJ whole genome shotgun (WGS) entry which is preliminary data.</text>
</comment>